<evidence type="ECO:0000256" key="2">
    <source>
        <dbReference type="ARBA" id="ARBA00022598"/>
    </source>
</evidence>
<dbReference type="PRINTS" id="PR01041">
    <property type="entry name" value="TRNASYNTHMET"/>
</dbReference>
<dbReference type="OrthoDB" id="24670at2759"/>
<dbReference type="EC" id="6.1.1.10" evidence="1"/>
<dbReference type="InterPro" id="IPR033911">
    <property type="entry name" value="MetRS_core"/>
</dbReference>
<evidence type="ECO:0000256" key="1">
    <source>
        <dbReference type="ARBA" id="ARBA00012838"/>
    </source>
</evidence>
<sequence length="681" mass="73628">MQQRMPVASTGTRCLAASRMLHAAARRCLPFQPSVAPPRPALWAAALGGDIAAPTPASARGASVRTCCSSCPSPASAASSSSSQHQQDYFTITTPLYYVNAAPHMGSAYPTIAADVASRFQRLLGKRVRFLTGTDEHGEKIAAAAAARGMSPQEHCDNIVAQYTDLWGKLDIRYDRFVRTTETRHAELVVDVLGRCWERGDIYSADYEGWYCVDCEEFKDEKEMVALPGADGKPEATPRGCPTHRKPCQHRKEANYFFRLSKYNKEIEELLSREDFVQPASRRNELMSYVREGLRDFSISRAAVDWGIRVPQDPKHTVYVWFDALIGYLSGLLPADAPTSTSEVPSHGWPASVHVIGKDILRFHAIYWPGMLLSAGLPLPQRVYGHGFLTKDGLKMGKALGNTLDPQALVTTYGADAVRLYFMKEIVFGQDGDFSEVRFRDVVNAALANNLGNGLNRTLNLLAKFHDRTIPMDAASLPADHPLRLLASERLPSAAAAYGSLSFHEAAEAVLAVASRSNQYLEETQPWTKLKKGTDEEKAEAAGVLVAVLEAVRVVAVGLAPLTPGLSARIYAQLGFSDEQFQALTWADTTWGGLAAGHRTAEPAPVFVRLEAPGEAEAAAAAAAKAAATAAAAATKGKKGGEGKKQKQKKQQQQQQGVAQAETQAEAAAVVVVAQEQPATV</sequence>
<dbReference type="GO" id="GO:0009570">
    <property type="term" value="C:chloroplast stroma"/>
    <property type="evidence" value="ECO:0007669"/>
    <property type="project" value="TreeGrafter"/>
</dbReference>
<dbReference type="InterPro" id="IPR023457">
    <property type="entry name" value="Met-tRNA_synth_2"/>
</dbReference>
<feature type="compositionally biased region" description="Low complexity" evidence="9">
    <location>
        <begin position="651"/>
        <end position="661"/>
    </location>
</feature>
<evidence type="ECO:0000256" key="5">
    <source>
        <dbReference type="ARBA" id="ARBA00022917"/>
    </source>
</evidence>
<dbReference type="InterPro" id="IPR014729">
    <property type="entry name" value="Rossmann-like_a/b/a_fold"/>
</dbReference>
<dbReference type="Proteomes" id="UP001165080">
    <property type="component" value="Unassembled WGS sequence"/>
</dbReference>
<dbReference type="SUPFAM" id="SSF52374">
    <property type="entry name" value="Nucleotidylyl transferase"/>
    <property type="match status" value="1"/>
</dbReference>
<dbReference type="SUPFAM" id="SSF47323">
    <property type="entry name" value="Anticodon-binding domain of a subclass of class I aminoacyl-tRNA synthetases"/>
    <property type="match status" value="1"/>
</dbReference>
<feature type="domain" description="Methionyl/Leucyl tRNA synthetase" evidence="10">
    <location>
        <begin position="91"/>
        <end position="459"/>
    </location>
</feature>
<comment type="caution">
    <text evidence="12">The sequence shown here is derived from an EMBL/GenBank/DDBJ whole genome shotgun (WGS) entry which is preliminary data.</text>
</comment>
<dbReference type="GO" id="GO:0005524">
    <property type="term" value="F:ATP binding"/>
    <property type="evidence" value="ECO:0007669"/>
    <property type="project" value="UniProtKB-KW"/>
</dbReference>
<proteinExistence type="inferred from homology"/>
<dbReference type="GO" id="GO:0005739">
    <property type="term" value="C:mitochondrion"/>
    <property type="evidence" value="ECO:0007669"/>
    <property type="project" value="UniProtKB-ARBA"/>
</dbReference>
<dbReference type="Pfam" id="PF09334">
    <property type="entry name" value="tRNA-synt_1g"/>
    <property type="match status" value="1"/>
</dbReference>
<evidence type="ECO:0000313" key="13">
    <source>
        <dbReference type="Proteomes" id="UP001165080"/>
    </source>
</evidence>
<dbReference type="GO" id="GO:0006431">
    <property type="term" value="P:methionyl-tRNA aminoacylation"/>
    <property type="evidence" value="ECO:0007669"/>
    <property type="project" value="InterPro"/>
</dbReference>
<dbReference type="FunFam" id="2.170.220.10:FF:000001">
    <property type="entry name" value="methionine--tRNA ligase, mitochondrial"/>
    <property type="match status" value="1"/>
</dbReference>
<dbReference type="PANTHER" id="PTHR43326">
    <property type="entry name" value="METHIONYL-TRNA SYNTHETASE"/>
    <property type="match status" value="1"/>
</dbReference>
<dbReference type="Gene3D" id="1.10.730.10">
    <property type="entry name" value="Isoleucyl-tRNA Synthetase, Domain 1"/>
    <property type="match status" value="1"/>
</dbReference>
<dbReference type="InterPro" id="IPR014758">
    <property type="entry name" value="Met-tRNA_synth"/>
</dbReference>
<name>A0A9W6BMI4_9CHLO</name>
<keyword evidence="2 8" id="KW-0436">Ligase</keyword>
<dbReference type="InterPro" id="IPR009080">
    <property type="entry name" value="tRNAsynth_Ia_anticodon-bd"/>
</dbReference>
<reference evidence="12 13" key="1">
    <citation type="journal article" date="2023" name="Commun. Biol.">
        <title>Reorganization of the ancestral sex-determining regions during the evolution of trioecy in Pleodorina starrii.</title>
        <authorList>
            <person name="Takahashi K."/>
            <person name="Suzuki S."/>
            <person name="Kawai-Toyooka H."/>
            <person name="Yamamoto K."/>
            <person name="Hamaji T."/>
            <person name="Ootsuki R."/>
            <person name="Yamaguchi H."/>
            <person name="Kawachi M."/>
            <person name="Higashiyama T."/>
            <person name="Nozaki H."/>
        </authorList>
    </citation>
    <scope>NUCLEOTIDE SEQUENCE [LARGE SCALE GENOMIC DNA]</scope>
    <source>
        <strain evidence="12 13">NIES-4479</strain>
    </source>
</reference>
<evidence type="ECO:0000256" key="4">
    <source>
        <dbReference type="ARBA" id="ARBA00022840"/>
    </source>
</evidence>
<evidence type="ECO:0000256" key="6">
    <source>
        <dbReference type="ARBA" id="ARBA00023146"/>
    </source>
</evidence>
<dbReference type="AlphaFoldDB" id="A0A9W6BMI4"/>
<dbReference type="GO" id="GO:0004825">
    <property type="term" value="F:methionine-tRNA ligase activity"/>
    <property type="evidence" value="ECO:0007669"/>
    <property type="project" value="UniProtKB-EC"/>
</dbReference>
<evidence type="ECO:0000259" key="11">
    <source>
        <dbReference type="Pfam" id="PF19303"/>
    </source>
</evidence>
<keyword evidence="6 8" id="KW-0030">Aminoacyl-tRNA synthetase</keyword>
<keyword evidence="4 8" id="KW-0067">ATP-binding</keyword>
<evidence type="ECO:0000256" key="7">
    <source>
        <dbReference type="ARBA" id="ARBA00047364"/>
    </source>
</evidence>
<evidence type="ECO:0000256" key="3">
    <source>
        <dbReference type="ARBA" id="ARBA00022741"/>
    </source>
</evidence>
<dbReference type="CDD" id="cd00814">
    <property type="entry name" value="MetRS_core"/>
    <property type="match status" value="1"/>
</dbReference>
<protein>
    <recommendedName>
        <fullName evidence="1">methionine--tRNA ligase</fullName>
        <ecNumber evidence="1">6.1.1.10</ecNumber>
    </recommendedName>
</protein>
<evidence type="ECO:0000313" key="12">
    <source>
        <dbReference type="EMBL" id="GLC54738.1"/>
    </source>
</evidence>
<dbReference type="NCBIfam" id="TIGR00398">
    <property type="entry name" value="metG"/>
    <property type="match status" value="1"/>
</dbReference>
<dbReference type="Pfam" id="PF19303">
    <property type="entry name" value="Anticodon_3"/>
    <property type="match status" value="1"/>
</dbReference>
<dbReference type="Gene3D" id="2.170.220.10">
    <property type="match status" value="1"/>
</dbReference>
<comment type="similarity">
    <text evidence="8">Belongs to the class-I aminoacyl-tRNA synthetase family.</text>
</comment>
<dbReference type="InterPro" id="IPR041872">
    <property type="entry name" value="Anticodon_Met"/>
</dbReference>
<keyword evidence="13" id="KW-1185">Reference proteome</keyword>
<keyword evidence="3 8" id="KW-0547">Nucleotide-binding</keyword>
<feature type="region of interest" description="Disordered" evidence="9">
    <location>
        <begin position="631"/>
        <end position="661"/>
    </location>
</feature>
<evidence type="ECO:0000256" key="8">
    <source>
        <dbReference type="RuleBase" id="RU363039"/>
    </source>
</evidence>
<dbReference type="EMBL" id="BRXU01000011">
    <property type="protein sequence ID" value="GLC54738.1"/>
    <property type="molecule type" value="Genomic_DNA"/>
</dbReference>
<dbReference type="InterPro" id="IPR015413">
    <property type="entry name" value="Methionyl/Leucyl_tRNA_Synth"/>
</dbReference>
<comment type="catalytic activity">
    <reaction evidence="7">
        <text>tRNA(Met) + L-methionine + ATP = L-methionyl-tRNA(Met) + AMP + diphosphate</text>
        <dbReference type="Rhea" id="RHEA:13481"/>
        <dbReference type="Rhea" id="RHEA-COMP:9667"/>
        <dbReference type="Rhea" id="RHEA-COMP:9698"/>
        <dbReference type="ChEBI" id="CHEBI:30616"/>
        <dbReference type="ChEBI" id="CHEBI:33019"/>
        <dbReference type="ChEBI" id="CHEBI:57844"/>
        <dbReference type="ChEBI" id="CHEBI:78442"/>
        <dbReference type="ChEBI" id="CHEBI:78530"/>
        <dbReference type="ChEBI" id="CHEBI:456215"/>
        <dbReference type="EC" id="6.1.1.10"/>
    </reaction>
</comment>
<evidence type="ECO:0000259" key="10">
    <source>
        <dbReference type="Pfam" id="PF09334"/>
    </source>
</evidence>
<dbReference type="Gene3D" id="3.40.50.620">
    <property type="entry name" value="HUPs"/>
    <property type="match status" value="1"/>
</dbReference>
<dbReference type="HAMAP" id="MF_01228">
    <property type="entry name" value="Met_tRNA_synth_type2"/>
    <property type="match status" value="1"/>
</dbReference>
<gene>
    <name evidence="12" type="primary">PLEST006845</name>
    <name evidence="12" type="ORF">PLESTB_000900900</name>
</gene>
<keyword evidence="5 8" id="KW-0648">Protein biosynthesis</keyword>
<accession>A0A9W6BMI4</accession>
<feature type="domain" description="Methionyl-tRNA synthetase anticodon-binding" evidence="11">
    <location>
        <begin position="477"/>
        <end position="612"/>
    </location>
</feature>
<organism evidence="12 13">
    <name type="scientific">Pleodorina starrii</name>
    <dbReference type="NCBI Taxonomy" id="330485"/>
    <lineage>
        <taxon>Eukaryota</taxon>
        <taxon>Viridiplantae</taxon>
        <taxon>Chlorophyta</taxon>
        <taxon>core chlorophytes</taxon>
        <taxon>Chlorophyceae</taxon>
        <taxon>CS clade</taxon>
        <taxon>Chlamydomonadales</taxon>
        <taxon>Volvocaceae</taxon>
        <taxon>Pleodorina</taxon>
    </lineage>
</organism>
<evidence type="ECO:0000256" key="9">
    <source>
        <dbReference type="SAM" id="MobiDB-lite"/>
    </source>
</evidence>
<dbReference type="PANTHER" id="PTHR43326:SF1">
    <property type="entry name" value="METHIONINE--TRNA LIGASE, MITOCHONDRIAL"/>
    <property type="match status" value="1"/>
</dbReference>